<gene>
    <name evidence="1" type="ORF">LHA_1960</name>
</gene>
<dbReference type="Proteomes" id="UP000032803">
    <property type="component" value="Chromosome I"/>
</dbReference>
<dbReference type="AlphaFoldDB" id="A0A0A8UQ47"/>
<dbReference type="EMBL" id="LN681225">
    <property type="protein sequence ID" value="CEK10990.1"/>
    <property type="molecule type" value="Genomic_DNA"/>
</dbReference>
<protein>
    <submittedName>
        <fullName evidence="1">Uncharacterized protein</fullName>
    </submittedName>
</protein>
<dbReference type="HOGENOM" id="CLU_1924932_0_0_6"/>
<dbReference type="RefSeq" id="WP_045106267.1">
    <property type="nucleotide sequence ID" value="NZ_LN681225.1"/>
</dbReference>
<keyword evidence="2" id="KW-1185">Reference proteome</keyword>
<evidence type="ECO:0000313" key="1">
    <source>
        <dbReference type="EMBL" id="CEK10990.1"/>
    </source>
</evidence>
<name>A0A0A8UQ47_LEGHA</name>
<reference evidence="2" key="1">
    <citation type="submission" date="2014-09" db="EMBL/GenBank/DDBJ databases">
        <authorList>
            <person name="Gomez-Valero L."/>
        </authorList>
    </citation>
    <scope>NUCLEOTIDE SEQUENCE [LARGE SCALE GENOMIC DNA]</scope>
    <source>
        <strain evidence="2">ATCC35250</strain>
    </source>
</reference>
<dbReference type="KEGG" id="lha:LHA_1960"/>
<evidence type="ECO:0000313" key="2">
    <source>
        <dbReference type="Proteomes" id="UP000032803"/>
    </source>
</evidence>
<dbReference type="PATRIC" id="fig|449.7.peg.2176"/>
<dbReference type="OrthoDB" id="5644293at2"/>
<organism evidence="1 2">
    <name type="scientific">Legionella hackeliae</name>
    <dbReference type="NCBI Taxonomy" id="449"/>
    <lineage>
        <taxon>Bacteria</taxon>
        <taxon>Pseudomonadati</taxon>
        <taxon>Pseudomonadota</taxon>
        <taxon>Gammaproteobacteria</taxon>
        <taxon>Legionellales</taxon>
        <taxon>Legionellaceae</taxon>
        <taxon>Legionella</taxon>
    </lineage>
</organism>
<accession>A0A0A8UQ47</accession>
<proteinExistence type="predicted"/>
<sequence>MSANELLAEIGKVIKSYDWTKEVRLNWLRDFGRNLVFFQNSSHALEFDRLSREESQGPRGINAINRFLNGTFSDTQKISGIKKILQERGYEGENKGNSWKRTDNTHAVYAQLAEMIANFENKESCYIPILL</sequence>